<evidence type="ECO:0000313" key="2">
    <source>
        <dbReference type="Proteomes" id="UP001221898"/>
    </source>
</evidence>
<keyword evidence="2" id="KW-1185">Reference proteome</keyword>
<comment type="caution">
    <text evidence="1">The sequence shown here is derived from an EMBL/GenBank/DDBJ whole genome shotgun (WGS) entry which is preliminary data.</text>
</comment>
<proteinExistence type="predicted"/>
<reference evidence="1" key="1">
    <citation type="journal article" date="2023" name="Science">
        <title>Genome structures resolve the early diversification of teleost fishes.</title>
        <authorList>
            <person name="Parey E."/>
            <person name="Louis A."/>
            <person name="Montfort J."/>
            <person name="Bouchez O."/>
            <person name="Roques C."/>
            <person name="Iampietro C."/>
            <person name="Lluch J."/>
            <person name="Castinel A."/>
            <person name="Donnadieu C."/>
            <person name="Desvignes T."/>
            <person name="Floi Bucao C."/>
            <person name="Jouanno E."/>
            <person name="Wen M."/>
            <person name="Mejri S."/>
            <person name="Dirks R."/>
            <person name="Jansen H."/>
            <person name="Henkel C."/>
            <person name="Chen W.J."/>
            <person name="Zahm M."/>
            <person name="Cabau C."/>
            <person name="Klopp C."/>
            <person name="Thompson A.W."/>
            <person name="Robinson-Rechavi M."/>
            <person name="Braasch I."/>
            <person name="Lecointre G."/>
            <person name="Bobe J."/>
            <person name="Postlethwait J.H."/>
            <person name="Berthelot C."/>
            <person name="Roest Crollius H."/>
            <person name="Guiguen Y."/>
        </authorList>
    </citation>
    <scope>NUCLEOTIDE SEQUENCE</scope>
    <source>
        <strain evidence="1">NC1722</strain>
    </source>
</reference>
<sequence>MLRYLIKTLLQMNLFADSMLPDASNGTDLLFNLSSLPSFNASFLDLGNFTSFNAGAWRLQRAVSGKALSSPSTMQRLFVPLPPACDSPPMKPGNALSRHVSVSLPPLLSSSLHSCSGITSHPTMPQNDMAQVTAWLND</sequence>
<name>A0AAD7WK51_9TELE</name>
<accession>A0AAD7WK51</accession>
<protein>
    <submittedName>
        <fullName evidence="1">Uncharacterized protein</fullName>
    </submittedName>
</protein>
<gene>
    <name evidence="1" type="ORF">AAFF_G00416510</name>
</gene>
<evidence type="ECO:0000313" key="1">
    <source>
        <dbReference type="EMBL" id="KAJ8398984.1"/>
    </source>
</evidence>
<organism evidence="1 2">
    <name type="scientific">Aldrovandia affinis</name>
    <dbReference type="NCBI Taxonomy" id="143900"/>
    <lineage>
        <taxon>Eukaryota</taxon>
        <taxon>Metazoa</taxon>
        <taxon>Chordata</taxon>
        <taxon>Craniata</taxon>
        <taxon>Vertebrata</taxon>
        <taxon>Euteleostomi</taxon>
        <taxon>Actinopterygii</taxon>
        <taxon>Neopterygii</taxon>
        <taxon>Teleostei</taxon>
        <taxon>Notacanthiformes</taxon>
        <taxon>Halosauridae</taxon>
        <taxon>Aldrovandia</taxon>
    </lineage>
</organism>
<dbReference type="Proteomes" id="UP001221898">
    <property type="component" value="Unassembled WGS sequence"/>
</dbReference>
<dbReference type="EMBL" id="JAINUG010000086">
    <property type="protein sequence ID" value="KAJ8398984.1"/>
    <property type="molecule type" value="Genomic_DNA"/>
</dbReference>
<dbReference type="AlphaFoldDB" id="A0AAD7WK51"/>